<feature type="region of interest" description="Disordered" evidence="4">
    <location>
        <begin position="1"/>
        <end position="27"/>
    </location>
</feature>
<organism evidence="6 7">
    <name type="scientific">Testicularia cyperi</name>
    <dbReference type="NCBI Taxonomy" id="1882483"/>
    <lineage>
        <taxon>Eukaryota</taxon>
        <taxon>Fungi</taxon>
        <taxon>Dikarya</taxon>
        <taxon>Basidiomycota</taxon>
        <taxon>Ustilaginomycotina</taxon>
        <taxon>Ustilaginomycetes</taxon>
        <taxon>Ustilaginales</taxon>
        <taxon>Anthracoideaceae</taxon>
        <taxon>Testicularia</taxon>
    </lineage>
</organism>
<comment type="subcellular location">
    <subcellularLocation>
        <location evidence="1">Nucleus</location>
    </subcellularLocation>
</comment>
<feature type="compositionally biased region" description="Basic residues" evidence="4">
    <location>
        <begin position="288"/>
        <end position="297"/>
    </location>
</feature>
<dbReference type="STRING" id="1882483.A0A317XYH9"/>
<feature type="region of interest" description="Disordered" evidence="4">
    <location>
        <begin position="682"/>
        <end position="710"/>
    </location>
</feature>
<dbReference type="EMBL" id="KZ819188">
    <property type="protein sequence ID" value="PWZ03356.1"/>
    <property type="molecule type" value="Genomic_DNA"/>
</dbReference>
<proteinExistence type="predicted"/>
<dbReference type="PANTHER" id="PTHR46380">
    <property type="entry name" value="CYCLIN-D-BINDING MYB-LIKE TRANSCRIPTION FACTOR 1"/>
    <property type="match status" value="1"/>
</dbReference>
<dbReference type="OrthoDB" id="39591at2759"/>
<dbReference type="Proteomes" id="UP000246740">
    <property type="component" value="Unassembled WGS sequence"/>
</dbReference>
<feature type="compositionally biased region" description="Basic residues" evidence="4">
    <location>
        <begin position="47"/>
        <end position="56"/>
    </location>
</feature>
<feature type="compositionally biased region" description="Basic and acidic residues" evidence="4">
    <location>
        <begin position="306"/>
        <end position="316"/>
    </location>
</feature>
<evidence type="ECO:0000313" key="6">
    <source>
        <dbReference type="EMBL" id="PWZ03356.1"/>
    </source>
</evidence>
<dbReference type="GO" id="GO:0005634">
    <property type="term" value="C:nucleus"/>
    <property type="evidence" value="ECO:0007669"/>
    <property type="project" value="UniProtKB-SubCell"/>
</dbReference>
<dbReference type="AlphaFoldDB" id="A0A317XYH9"/>
<dbReference type="InterPro" id="IPR001005">
    <property type="entry name" value="SANT/Myb"/>
</dbReference>
<feature type="compositionally biased region" description="Low complexity" evidence="4">
    <location>
        <begin position="64"/>
        <end position="83"/>
    </location>
</feature>
<feature type="region of interest" description="Disordered" evidence="4">
    <location>
        <begin position="128"/>
        <end position="170"/>
    </location>
</feature>
<feature type="compositionally biased region" description="Low complexity" evidence="4">
    <location>
        <begin position="248"/>
        <end position="285"/>
    </location>
</feature>
<feature type="region of interest" description="Disordered" evidence="4">
    <location>
        <begin position="44"/>
        <end position="108"/>
    </location>
</feature>
<accession>A0A317XYH9</accession>
<feature type="region of interest" description="Disordered" evidence="4">
    <location>
        <begin position="220"/>
        <end position="239"/>
    </location>
</feature>
<name>A0A317XYH9_9BASI</name>
<dbReference type="InParanoid" id="A0A317XYH9"/>
<evidence type="ECO:0000256" key="2">
    <source>
        <dbReference type="ARBA" id="ARBA00023125"/>
    </source>
</evidence>
<feature type="domain" description="Myb-like" evidence="5">
    <location>
        <begin position="443"/>
        <end position="490"/>
    </location>
</feature>
<feature type="domain" description="Myb-like" evidence="5">
    <location>
        <begin position="365"/>
        <end position="440"/>
    </location>
</feature>
<protein>
    <recommendedName>
        <fullName evidence="5">Myb-like domain-containing protein</fullName>
    </recommendedName>
</protein>
<dbReference type="SMART" id="SM00717">
    <property type="entry name" value="SANT"/>
    <property type="match status" value="3"/>
</dbReference>
<dbReference type="GO" id="GO:0000976">
    <property type="term" value="F:transcription cis-regulatory region binding"/>
    <property type="evidence" value="ECO:0007669"/>
    <property type="project" value="TreeGrafter"/>
</dbReference>
<reference evidence="6 7" key="1">
    <citation type="journal article" date="2018" name="Mol. Biol. Evol.">
        <title>Broad Genomic Sampling Reveals a Smut Pathogenic Ancestry of the Fungal Clade Ustilaginomycotina.</title>
        <authorList>
            <person name="Kijpornyongpan T."/>
            <person name="Mondo S.J."/>
            <person name="Barry K."/>
            <person name="Sandor L."/>
            <person name="Lee J."/>
            <person name="Lipzen A."/>
            <person name="Pangilinan J."/>
            <person name="LaButti K."/>
            <person name="Hainaut M."/>
            <person name="Henrissat B."/>
            <person name="Grigoriev I.V."/>
            <person name="Spatafora J.W."/>
            <person name="Aime M.C."/>
        </authorList>
    </citation>
    <scope>NUCLEOTIDE SEQUENCE [LARGE SCALE GENOMIC DNA]</scope>
    <source>
        <strain evidence="6 7">MCA 3645</strain>
    </source>
</reference>
<feature type="domain" description="Myb-like" evidence="5">
    <location>
        <begin position="495"/>
        <end position="558"/>
    </location>
</feature>
<evidence type="ECO:0000256" key="4">
    <source>
        <dbReference type="SAM" id="MobiDB-lite"/>
    </source>
</evidence>
<feature type="compositionally biased region" description="Low complexity" evidence="4">
    <location>
        <begin position="97"/>
        <end position="108"/>
    </location>
</feature>
<dbReference type="GO" id="GO:0003700">
    <property type="term" value="F:DNA-binding transcription factor activity"/>
    <property type="evidence" value="ECO:0007669"/>
    <property type="project" value="TreeGrafter"/>
</dbReference>
<feature type="compositionally biased region" description="Basic and acidic residues" evidence="4">
    <location>
        <begin position="152"/>
        <end position="170"/>
    </location>
</feature>
<dbReference type="InterPro" id="IPR051651">
    <property type="entry name" value="DMTF1_DNA-bind_reg"/>
</dbReference>
<dbReference type="PANTHER" id="PTHR46380:SF2">
    <property type="entry name" value="CYCLIN-D-BINDING MYB-LIKE TRANSCRIPTION FACTOR 1"/>
    <property type="match status" value="1"/>
</dbReference>
<keyword evidence="7" id="KW-1185">Reference proteome</keyword>
<keyword evidence="2" id="KW-0238">DNA-binding</keyword>
<gene>
    <name evidence="6" type="ORF">BCV70DRAFT_197571</name>
</gene>
<evidence type="ECO:0000259" key="5">
    <source>
        <dbReference type="SMART" id="SM00717"/>
    </source>
</evidence>
<evidence type="ECO:0000256" key="1">
    <source>
        <dbReference type="ARBA" id="ARBA00004123"/>
    </source>
</evidence>
<feature type="region of interest" description="Disordered" evidence="4">
    <location>
        <begin position="551"/>
        <end position="588"/>
    </location>
</feature>
<evidence type="ECO:0000313" key="7">
    <source>
        <dbReference type="Proteomes" id="UP000246740"/>
    </source>
</evidence>
<evidence type="ECO:0000256" key="3">
    <source>
        <dbReference type="ARBA" id="ARBA00023242"/>
    </source>
</evidence>
<keyword evidence="3" id="KW-0539">Nucleus</keyword>
<sequence>MSGGKSGATASQSDKKQGQDATAPKAQFDISTSAVEAAMNTLAKEAKSKKGGKKNKAPKDAADAADATDATDTIAAVETTTDAPTEPMVTEEDVAPTAEDNANAAEVAAEVATEAAAVPELVSEAIEATSAVADQEPEAAAAEKPKKGKKNAKNDRQERERLEREQAEKDAATIAAAASAAQALSAVAAAPRLPLSGDIDPELVGDGENAEAAAAAAAAAAVAAAATASDATEGTPAAVAAGEEAIGAATAESAPEGVPVEGAPVEGAPVEGAPAEADAATAEGTAGKKGKGKRGRPSKAAGGKTAKTELGEDGQPKKKARTSRKDKTEAIEQLRGLSSRELLVDRVYSSDTLKRLEREIGLKYKKGRFSAQEDEILKNGIEEFKKRKRLSDDDFQELLYNYKEKGWERDFTELWKDLTGRLEDRANISVRLHIKTRHSQFRNKGKYTAAEDHEIRYRLGELKEDIGSVAKRLGRLGQDISSRWVKLQVRDEIADGPEFTPEEDEAVMEALEKFKREHPNELISWKDVAKDLGNKRSYKVYSACMHSIASRVRRRKAQKDTQDAAQGSQRGGRLKREQPDSDGWTPSDDDLILLQRMSYQQVVSEAQVNWEHISFPKWEWPVDTLKQKFEEIKAKNLPESWKGNLGATLEKLVKTYRAREAKKQEIDDDEDAQALDQALGADATAVESPQTPALGDMPPSALDPAIAAESQPATDVVAAVSAADATDAATVAAPAPAPTAEAEVSAADTTDAMVTEELPATVPADQQVIDESLS</sequence>
<feature type="region of interest" description="Disordered" evidence="4">
    <location>
        <begin position="248"/>
        <end position="328"/>
    </location>
</feature>